<dbReference type="InterPro" id="IPR050510">
    <property type="entry name" value="Cation_transp_ATPase_P-type"/>
</dbReference>
<dbReference type="InterPro" id="IPR023298">
    <property type="entry name" value="ATPase_P-typ_TM_dom_sf"/>
</dbReference>
<keyword evidence="4 6" id="KW-1133">Transmembrane helix</keyword>
<keyword evidence="2" id="KW-1003">Cell membrane</keyword>
<dbReference type="SUPFAM" id="SSF81665">
    <property type="entry name" value="Calcium ATPase, transmembrane domain M"/>
    <property type="match status" value="1"/>
</dbReference>
<name>A0A0F9Q5J5_9ZZZZ</name>
<dbReference type="GO" id="GO:0005886">
    <property type="term" value="C:plasma membrane"/>
    <property type="evidence" value="ECO:0007669"/>
    <property type="project" value="UniProtKB-SubCell"/>
</dbReference>
<dbReference type="PANTHER" id="PTHR43294:SF21">
    <property type="entry name" value="CATION TRANSPORTING ATPASE"/>
    <property type="match status" value="1"/>
</dbReference>
<evidence type="ECO:0000256" key="2">
    <source>
        <dbReference type="ARBA" id="ARBA00022475"/>
    </source>
</evidence>
<dbReference type="GO" id="GO:0030007">
    <property type="term" value="P:intracellular potassium ion homeostasis"/>
    <property type="evidence" value="ECO:0007669"/>
    <property type="project" value="TreeGrafter"/>
</dbReference>
<dbReference type="Gene3D" id="3.40.1110.10">
    <property type="entry name" value="Calcium-transporting ATPase, cytoplasmic domain N"/>
    <property type="match status" value="1"/>
</dbReference>
<reference evidence="8" key="1">
    <citation type="journal article" date="2015" name="Nature">
        <title>Complex archaea that bridge the gap between prokaryotes and eukaryotes.</title>
        <authorList>
            <person name="Spang A."/>
            <person name="Saw J.H."/>
            <person name="Jorgensen S.L."/>
            <person name="Zaremba-Niedzwiedzka K."/>
            <person name="Martijn J."/>
            <person name="Lind A.E."/>
            <person name="van Eijk R."/>
            <person name="Schleper C."/>
            <person name="Guy L."/>
            <person name="Ettema T.J."/>
        </authorList>
    </citation>
    <scope>NUCLEOTIDE SEQUENCE</scope>
</reference>
<dbReference type="PANTHER" id="PTHR43294">
    <property type="entry name" value="SODIUM/POTASSIUM-TRANSPORTING ATPASE SUBUNIT ALPHA"/>
    <property type="match status" value="1"/>
</dbReference>
<gene>
    <name evidence="8" type="ORF">LCGC14_0816100</name>
</gene>
<evidence type="ECO:0000256" key="6">
    <source>
        <dbReference type="SAM" id="Phobius"/>
    </source>
</evidence>
<dbReference type="GO" id="GO:1990573">
    <property type="term" value="P:potassium ion import across plasma membrane"/>
    <property type="evidence" value="ECO:0007669"/>
    <property type="project" value="TreeGrafter"/>
</dbReference>
<feature type="transmembrane region" description="Helical" evidence="6">
    <location>
        <begin position="464"/>
        <end position="489"/>
    </location>
</feature>
<dbReference type="GO" id="GO:0016887">
    <property type="term" value="F:ATP hydrolysis activity"/>
    <property type="evidence" value="ECO:0007669"/>
    <property type="project" value="InterPro"/>
</dbReference>
<dbReference type="Pfam" id="PF13246">
    <property type="entry name" value="Cation_ATPase"/>
    <property type="match status" value="1"/>
</dbReference>
<evidence type="ECO:0000313" key="8">
    <source>
        <dbReference type="EMBL" id="KKN32217.1"/>
    </source>
</evidence>
<evidence type="ECO:0000256" key="5">
    <source>
        <dbReference type="ARBA" id="ARBA00023136"/>
    </source>
</evidence>
<dbReference type="PRINTS" id="PR00119">
    <property type="entry name" value="CATATPASE"/>
</dbReference>
<keyword evidence="5 6" id="KW-0472">Membrane</keyword>
<dbReference type="GO" id="GO:0036376">
    <property type="term" value="P:sodium ion export across plasma membrane"/>
    <property type="evidence" value="ECO:0007669"/>
    <property type="project" value="TreeGrafter"/>
</dbReference>
<dbReference type="AlphaFoldDB" id="A0A0F9Q5J5"/>
<dbReference type="InterPro" id="IPR036412">
    <property type="entry name" value="HAD-like_sf"/>
</dbReference>
<feature type="transmembrane region" description="Helical" evidence="6">
    <location>
        <begin position="425"/>
        <end position="448"/>
    </location>
</feature>
<dbReference type="Gene3D" id="1.20.1110.10">
    <property type="entry name" value="Calcium-transporting ATPase, transmembrane domain"/>
    <property type="match status" value="1"/>
</dbReference>
<organism evidence="8">
    <name type="scientific">marine sediment metagenome</name>
    <dbReference type="NCBI Taxonomy" id="412755"/>
    <lineage>
        <taxon>unclassified sequences</taxon>
        <taxon>metagenomes</taxon>
        <taxon>ecological metagenomes</taxon>
    </lineage>
</organism>
<evidence type="ECO:0000259" key="7">
    <source>
        <dbReference type="Pfam" id="PF00689"/>
    </source>
</evidence>
<feature type="transmembrane region" description="Helical" evidence="6">
    <location>
        <begin position="495"/>
        <end position="514"/>
    </location>
</feature>
<dbReference type="PRINTS" id="PR00120">
    <property type="entry name" value="HATPASE"/>
</dbReference>
<comment type="caution">
    <text evidence="8">The sequence shown here is derived from an EMBL/GenBank/DDBJ whole genome shotgun (WGS) entry which is preliminary data.</text>
</comment>
<evidence type="ECO:0000256" key="3">
    <source>
        <dbReference type="ARBA" id="ARBA00022692"/>
    </source>
</evidence>
<feature type="domain" description="Cation-transporting P-type ATPase C-terminal" evidence="7">
    <location>
        <begin position="333"/>
        <end position="517"/>
    </location>
</feature>
<dbReference type="SUPFAM" id="SSF81660">
    <property type="entry name" value="Metal cation-transporting ATPase, ATP-binding domain N"/>
    <property type="match status" value="1"/>
</dbReference>
<dbReference type="NCBIfam" id="TIGR01494">
    <property type="entry name" value="ATPase_P-type"/>
    <property type="match status" value="1"/>
</dbReference>
<dbReference type="EMBL" id="LAZR01002267">
    <property type="protein sequence ID" value="KKN32217.1"/>
    <property type="molecule type" value="Genomic_DNA"/>
</dbReference>
<dbReference type="InterPro" id="IPR006068">
    <property type="entry name" value="ATPase_P-typ_cation-transptr_C"/>
</dbReference>
<protein>
    <recommendedName>
        <fullName evidence="7">Cation-transporting P-type ATPase C-terminal domain-containing protein</fullName>
    </recommendedName>
</protein>
<proteinExistence type="predicted"/>
<dbReference type="InterPro" id="IPR001757">
    <property type="entry name" value="P_typ_ATPase"/>
</dbReference>
<dbReference type="GO" id="GO:0006883">
    <property type="term" value="P:intracellular sodium ion homeostasis"/>
    <property type="evidence" value="ECO:0007669"/>
    <property type="project" value="TreeGrafter"/>
</dbReference>
<evidence type="ECO:0000256" key="4">
    <source>
        <dbReference type="ARBA" id="ARBA00022989"/>
    </source>
</evidence>
<comment type="subcellular location">
    <subcellularLocation>
        <location evidence="1">Cell membrane</location>
        <topology evidence="1">Multi-pass membrane protein</topology>
    </subcellularLocation>
</comment>
<keyword evidence="3 6" id="KW-0812">Transmembrane</keyword>
<evidence type="ECO:0000256" key="1">
    <source>
        <dbReference type="ARBA" id="ARBA00004651"/>
    </source>
</evidence>
<sequence>MLCNNSNVSLKNDGTKDTDVVGDPTEISLKVLAMKMDLDTKSEKLFEIPFSSDRKMMSVVCKIENKNYALIKGAPDILLNNASKAVLDGQEKFIDEVRDIILSKNEEFAKSALRVLGLAYKPLGEDYKEEDIEKEYTYLGLAGIIDPARDEVKDAIEEARMAGIRTIMITGDHKITAMAIALEIGLTESTEAITGIELEEMNDDELREKVKSVDVFARVTSEHKLRILRRLKELDLVVSMTGDGVNDAPAVKGAHVGVAMGLKGTEVTQEASEMILIDDNYATIVSAIEEGRGIFETTKGFFRYMLSTNFDEIFLILVAYIVMKLIPNVFLALPILPIQILWLNIATDGIPAMVLGLTPTDPDVMKEKPRKGFTLISEIKGPVLLLGIYTSITDIMLYLLLWGVLLPAWVDAGIDPRLTAVDSTYAISLAQTILFTNLVVCELLFVYMCTSNIKPFYLFPNKHLFWATGLSLALQLLILFTPIAIAFHVVSLLHWEYWITLFLGAFSVVIIDELRKWGIRRKRGIKIKIRK</sequence>
<accession>A0A0F9Q5J5</accession>
<dbReference type="SUPFAM" id="SSF56784">
    <property type="entry name" value="HAD-like"/>
    <property type="match status" value="1"/>
</dbReference>
<dbReference type="GO" id="GO:0005391">
    <property type="term" value="F:P-type sodium:potassium-exchanging transporter activity"/>
    <property type="evidence" value="ECO:0007669"/>
    <property type="project" value="TreeGrafter"/>
</dbReference>
<dbReference type="GO" id="GO:1902600">
    <property type="term" value="P:proton transmembrane transport"/>
    <property type="evidence" value="ECO:0007669"/>
    <property type="project" value="TreeGrafter"/>
</dbReference>
<dbReference type="GO" id="GO:0005524">
    <property type="term" value="F:ATP binding"/>
    <property type="evidence" value="ECO:0007669"/>
    <property type="project" value="InterPro"/>
</dbReference>
<dbReference type="InterPro" id="IPR023299">
    <property type="entry name" value="ATPase_P-typ_cyto_dom_N"/>
</dbReference>
<feature type="transmembrane region" description="Helical" evidence="6">
    <location>
        <begin position="313"/>
        <end position="335"/>
    </location>
</feature>
<feature type="transmembrane region" description="Helical" evidence="6">
    <location>
        <begin position="381"/>
        <end position="405"/>
    </location>
</feature>
<dbReference type="Pfam" id="PF00689">
    <property type="entry name" value="Cation_ATPase_C"/>
    <property type="match status" value="1"/>
</dbReference>